<feature type="compositionally biased region" description="Polar residues" evidence="1">
    <location>
        <begin position="233"/>
        <end position="248"/>
    </location>
</feature>
<evidence type="ECO:0000256" key="1">
    <source>
        <dbReference type="SAM" id="MobiDB-lite"/>
    </source>
</evidence>
<dbReference type="Proteomes" id="UP000298663">
    <property type="component" value="Unassembled WGS sequence"/>
</dbReference>
<keyword evidence="3" id="KW-1185">Reference proteome</keyword>
<feature type="compositionally biased region" description="Low complexity" evidence="1">
    <location>
        <begin position="408"/>
        <end position="469"/>
    </location>
</feature>
<sequence>MSMNFYSRSPGSRSALICQSQSVGGSKFAFRAQFDRFDSCLPFKMPEPGESAIPSSRLVIRFRVRLKKQQKPVEDDVPKQESPISSEKQHEKKLLRQRGDLRKRCLEDYRKIMDTIEASENFLKRAQQERVRSPVEEEELLCSSLPPSSLRTMSTELGAPLLKTKRPKRKKILVPTVKPPSDRTRKLLTSAPQSSSTSDYNKTPPKPKSPSTFLVTDKKDPSRQHYEYHAVPWNSSSAQENSKKSQNVAKTRPPPATQPKTTTTSESSMTKITSSCASCCCCCSAKSCCFRSSTTPGVCSGVLSVSGVSSKPTILKLDKSAPLPAAVIASPNRSVPPAASPSSALSTVSTVLCSPFEWASYHRVKKLRDPLRKLLAKLSSSTTSEEKTQVTQKDTSIELRSQRSKAKSPSSLVNYSLSSSVSDSSSLDSSSQSGSSYSTSLTTSSGSSGSSGTTDSSTYSESSGSSGSSAPLNKPSPSGPATLDASTAQAISSAEKEHLSNLRGRLCLGFHGSSDHHVAEVAQGVQERSLKLDLMNIFIYLLRVCVIRMFM</sequence>
<comment type="caution">
    <text evidence="2">The sequence shown here is derived from an EMBL/GenBank/DDBJ whole genome shotgun (WGS) entry which is preliminary data.</text>
</comment>
<evidence type="ECO:0000313" key="2">
    <source>
        <dbReference type="EMBL" id="TKR61125.1"/>
    </source>
</evidence>
<feature type="compositionally biased region" description="Polar residues" evidence="1">
    <location>
        <begin position="190"/>
        <end position="201"/>
    </location>
</feature>
<feature type="region of interest" description="Disordered" evidence="1">
    <location>
        <begin position="133"/>
        <end position="267"/>
    </location>
</feature>
<protein>
    <submittedName>
        <fullName evidence="2">Uncharacterized protein</fullName>
    </submittedName>
</protein>
<dbReference type="EMBL" id="AZBU02000011">
    <property type="protein sequence ID" value="TKR61125.1"/>
    <property type="molecule type" value="Genomic_DNA"/>
</dbReference>
<gene>
    <name evidence="2" type="ORF">L596_028278</name>
</gene>
<feature type="compositionally biased region" description="Basic and acidic residues" evidence="1">
    <location>
        <begin position="87"/>
        <end position="96"/>
    </location>
</feature>
<reference evidence="2 3" key="1">
    <citation type="journal article" date="2015" name="Genome Biol.">
        <title>Comparative genomics of Steinernema reveals deeply conserved gene regulatory networks.</title>
        <authorList>
            <person name="Dillman A.R."/>
            <person name="Macchietto M."/>
            <person name="Porter C.F."/>
            <person name="Rogers A."/>
            <person name="Williams B."/>
            <person name="Antoshechkin I."/>
            <person name="Lee M.M."/>
            <person name="Goodwin Z."/>
            <person name="Lu X."/>
            <person name="Lewis E.E."/>
            <person name="Goodrich-Blair H."/>
            <person name="Stock S.P."/>
            <person name="Adams B.J."/>
            <person name="Sternberg P.W."/>
            <person name="Mortazavi A."/>
        </authorList>
    </citation>
    <scope>NUCLEOTIDE SEQUENCE [LARGE SCALE GENOMIC DNA]</scope>
    <source>
        <strain evidence="2 3">ALL</strain>
    </source>
</reference>
<dbReference type="OrthoDB" id="10671896at2759"/>
<feature type="compositionally biased region" description="Low complexity" evidence="1">
    <location>
        <begin position="379"/>
        <end position="393"/>
    </location>
</feature>
<feature type="compositionally biased region" description="Basic residues" evidence="1">
    <location>
        <begin position="163"/>
        <end position="172"/>
    </location>
</feature>
<accession>A0A4V5ZXU4</accession>
<evidence type="ECO:0000313" key="3">
    <source>
        <dbReference type="Proteomes" id="UP000298663"/>
    </source>
</evidence>
<feature type="region of interest" description="Disordered" evidence="1">
    <location>
        <begin position="379"/>
        <end position="486"/>
    </location>
</feature>
<dbReference type="AlphaFoldDB" id="A0A4V5ZXU4"/>
<feature type="compositionally biased region" description="Low complexity" evidence="1">
    <location>
        <begin position="258"/>
        <end position="267"/>
    </location>
</feature>
<name>A0A4V5ZXU4_STECR</name>
<proteinExistence type="predicted"/>
<organism evidence="2 3">
    <name type="scientific">Steinernema carpocapsae</name>
    <name type="common">Entomopathogenic nematode</name>
    <dbReference type="NCBI Taxonomy" id="34508"/>
    <lineage>
        <taxon>Eukaryota</taxon>
        <taxon>Metazoa</taxon>
        <taxon>Ecdysozoa</taxon>
        <taxon>Nematoda</taxon>
        <taxon>Chromadorea</taxon>
        <taxon>Rhabditida</taxon>
        <taxon>Tylenchina</taxon>
        <taxon>Panagrolaimomorpha</taxon>
        <taxon>Strongyloidoidea</taxon>
        <taxon>Steinernematidae</taxon>
        <taxon>Steinernema</taxon>
    </lineage>
</organism>
<feature type="compositionally biased region" description="Basic and acidic residues" evidence="1">
    <location>
        <begin position="216"/>
        <end position="228"/>
    </location>
</feature>
<feature type="region of interest" description="Disordered" evidence="1">
    <location>
        <begin position="70"/>
        <end position="96"/>
    </location>
</feature>
<reference evidence="2 3" key="2">
    <citation type="journal article" date="2019" name="G3 (Bethesda)">
        <title>Hybrid Assembly of the Genome of the Entomopathogenic Nematode Steinernema carpocapsae Identifies the X-Chromosome.</title>
        <authorList>
            <person name="Serra L."/>
            <person name="Macchietto M."/>
            <person name="Macias-Munoz A."/>
            <person name="McGill C.J."/>
            <person name="Rodriguez I.M."/>
            <person name="Rodriguez B."/>
            <person name="Murad R."/>
            <person name="Mortazavi A."/>
        </authorList>
    </citation>
    <scope>NUCLEOTIDE SEQUENCE [LARGE SCALE GENOMIC DNA]</scope>
    <source>
        <strain evidence="2 3">ALL</strain>
    </source>
</reference>
<feature type="compositionally biased region" description="Low complexity" evidence="1">
    <location>
        <begin position="141"/>
        <end position="150"/>
    </location>
</feature>